<evidence type="ECO:0000313" key="5">
    <source>
        <dbReference type="EMBL" id="MBP2436314.1"/>
    </source>
</evidence>
<evidence type="ECO:0000313" key="6">
    <source>
        <dbReference type="Proteomes" id="UP001519362"/>
    </source>
</evidence>
<dbReference type="PANTHER" id="PTHR30146:SF153">
    <property type="entry name" value="LACTOSE OPERON REPRESSOR"/>
    <property type="match status" value="1"/>
</dbReference>
<dbReference type="PANTHER" id="PTHR30146">
    <property type="entry name" value="LACI-RELATED TRANSCRIPTIONAL REPRESSOR"/>
    <property type="match status" value="1"/>
</dbReference>
<keyword evidence="2 5" id="KW-0238">DNA-binding</keyword>
<keyword evidence="6" id="KW-1185">Reference proteome</keyword>
<evidence type="ECO:0000256" key="3">
    <source>
        <dbReference type="ARBA" id="ARBA00023163"/>
    </source>
</evidence>
<evidence type="ECO:0000256" key="2">
    <source>
        <dbReference type="ARBA" id="ARBA00023125"/>
    </source>
</evidence>
<dbReference type="Gene3D" id="3.40.50.2300">
    <property type="match status" value="2"/>
</dbReference>
<name>A0ABS4ZGB0_9MICO</name>
<dbReference type="Pfam" id="PF13377">
    <property type="entry name" value="Peripla_BP_3"/>
    <property type="match status" value="1"/>
</dbReference>
<dbReference type="CDD" id="cd01574">
    <property type="entry name" value="PBP1_LacI"/>
    <property type="match status" value="1"/>
</dbReference>
<dbReference type="InterPro" id="IPR046335">
    <property type="entry name" value="LacI/GalR-like_sensor"/>
</dbReference>
<organism evidence="5 6">
    <name type="scientific">Microbacterium amylolyticum</name>
    <dbReference type="NCBI Taxonomy" id="936337"/>
    <lineage>
        <taxon>Bacteria</taxon>
        <taxon>Bacillati</taxon>
        <taxon>Actinomycetota</taxon>
        <taxon>Actinomycetes</taxon>
        <taxon>Micrococcales</taxon>
        <taxon>Microbacteriaceae</taxon>
        <taxon>Microbacterium</taxon>
    </lineage>
</organism>
<gene>
    <name evidence="5" type="ORF">JOF34_000900</name>
</gene>
<dbReference type="GO" id="GO:0003677">
    <property type="term" value="F:DNA binding"/>
    <property type="evidence" value="ECO:0007669"/>
    <property type="project" value="UniProtKB-KW"/>
</dbReference>
<accession>A0ABS4ZGB0</accession>
<dbReference type="InterPro" id="IPR010982">
    <property type="entry name" value="Lambda_DNA-bd_dom_sf"/>
</dbReference>
<dbReference type="RefSeq" id="WP_165136706.1">
    <property type="nucleotide sequence ID" value="NZ_CP049253.1"/>
</dbReference>
<reference evidence="5 6" key="1">
    <citation type="submission" date="2021-03" db="EMBL/GenBank/DDBJ databases">
        <title>Sequencing the genomes of 1000 actinobacteria strains.</title>
        <authorList>
            <person name="Klenk H.-P."/>
        </authorList>
    </citation>
    <scope>NUCLEOTIDE SEQUENCE [LARGE SCALE GENOMIC DNA]</scope>
    <source>
        <strain evidence="5 6">DSM 24221</strain>
    </source>
</reference>
<dbReference type="InterPro" id="IPR028082">
    <property type="entry name" value="Peripla_BP_I"/>
</dbReference>
<comment type="caution">
    <text evidence="5">The sequence shown here is derived from an EMBL/GenBank/DDBJ whole genome shotgun (WGS) entry which is preliminary data.</text>
</comment>
<dbReference type="Proteomes" id="UP001519362">
    <property type="component" value="Unassembled WGS sequence"/>
</dbReference>
<protein>
    <submittedName>
        <fullName evidence="5">DNA-binding LacI/PurR family transcriptional regulator</fullName>
    </submittedName>
</protein>
<dbReference type="Pfam" id="PF00356">
    <property type="entry name" value="LacI"/>
    <property type="match status" value="1"/>
</dbReference>
<dbReference type="EMBL" id="JAGIOL010000001">
    <property type="protein sequence ID" value="MBP2436314.1"/>
    <property type="molecule type" value="Genomic_DNA"/>
</dbReference>
<dbReference type="InterPro" id="IPR000843">
    <property type="entry name" value="HTH_LacI"/>
</dbReference>
<dbReference type="Gene3D" id="1.10.260.40">
    <property type="entry name" value="lambda repressor-like DNA-binding domains"/>
    <property type="match status" value="1"/>
</dbReference>
<dbReference type="SMART" id="SM00354">
    <property type="entry name" value="HTH_LACI"/>
    <property type="match status" value="1"/>
</dbReference>
<dbReference type="CDD" id="cd01392">
    <property type="entry name" value="HTH_LacI"/>
    <property type="match status" value="1"/>
</dbReference>
<keyword evidence="1" id="KW-0805">Transcription regulation</keyword>
<dbReference type="PROSITE" id="PS50932">
    <property type="entry name" value="HTH_LACI_2"/>
    <property type="match status" value="1"/>
</dbReference>
<keyword evidence="3" id="KW-0804">Transcription</keyword>
<dbReference type="SUPFAM" id="SSF53822">
    <property type="entry name" value="Periplasmic binding protein-like I"/>
    <property type="match status" value="1"/>
</dbReference>
<dbReference type="SUPFAM" id="SSF47413">
    <property type="entry name" value="lambda repressor-like DNA-binding domains"/>
    <property type="match status" value="1"/>
</dbReference>
<proteinExistence type="predicted"/>
<feature type="domain" description="HTH lacI-type" evidence="4">
    <location>
        <begin position="8"/>
        <end position="62"/>
    </location>
</feature>
<sequence>MADAPERINIRHIASLVGVSHMTVSRVLSGHPSVRESTKQRVMEVVEELNFRPNSAARELATRRTRRIGVMIESAAMSGPESALRYVEIAARAIGYSVTSVALQSEEGLGTAEAVGQLTAQGIDGLCVVAPRSSSVAALRRIRIDVPVLVVKADSDPTFLTASADQRSGADLVVDHLVGLGHRDIVHVAGPLDWLDARARERAFHARMKEWGHRERPIVVGDWSSDFGYDWARRLTRIPDYTAIFAANDQMAMGILHGLHEAGIRVPEDISVVGFDDLELARHTLPPLTTVRQNFAELGRVVVESLRAAAEGEDIPQRTLVPVELIARGSTAAPRSR</sequence>
<evidence type="ECO:0000256" key="1">
    <source>
        <dbReference type="ARBA" id="ARBA00023015"/>
    </source>
</evidence>
<evidence type="ECO:0000259" key="4">
    <source>
        <dbReference type="PROSITE" id="PS50932"/>
    </source>
</evidence>